<dbReference type="PANTHER" id="PTHR43031">
    <property type="entry name" value="FAD-DEPENDENT OXIDOREDUCTASE"/>
    <property type="match status" value="1"/>
</dbReference>
<evidence type="ECO:0000259" key="1">
    <source>
        <dbReference type="PROSITE" id="PS50206"/>
    </source>
</evidence>
<dbReference type="EMBL" id="OCNK01000001">
    <property type="protein sequence ID" value="SOD95745.1"/>
    <property type="molecule type" value="Genomic_DNA"/>
</dbReference>
<dbReference type="SUPFAM" id="SSF52821">
    <property type="entry name" value="Rhodanese/Cell cycle control phosphatase"/>
    <property type="match status" value="1"/>
</dbReference>
<dbReference type="Pfam" id="PF00581">
    <property type="entry name" value="Rhodanese"/>
    <property type="match status" value="1"/>
</dbReference>
<accession>A0A286GJN1</accession>
<dbReference type="AlphaFoldDB" id="A0A286GJN1"/>
<organism evidence="2 3">
    <name type="scientific">Blastococcus haudaquaticus</name>
    <dbReference type="NCBI Taxonomy" id="1938745"/>
    <lineage>
        <taxon>Bacteria</taxon>
        <taxon>Bacillati</taxon>
        <taxon>Actinomycetota</taxon>
        <taxon>Actinomycetes</taxon>
        <taxon>Geodermatophilales</taxon>
        <taxon>Geodermatophilaceae</taxon>
        <taxon>Blastococcus</taxon>
    </lineage>
</organism>
<keyword evidence="2" id="KW-0808">Transferase</keyword>
<reference evidence="3" key="1">
    <citation type="submission" date="2017-09" db="EMBL/GenBank/DDBJ databases">
        <authorList>
            <person name="Varghese N."/>
            <person name="Submissions S."/>
        </authorList>
    </citation>
    <scope>NUCLEOTIDE SEQUENCE [LARGE SCALE GENOMIC DNA]</scope>
    <source>
        <strain evidence="3">DSM 44270</strain>
    </source>
</reference>
<name>A0A286GJN1_9ACTN</name>
<keyword evidence="3" id="KW-1185">Reference proteome</keyword>
<dbReference type="InterPro" id="IPR036873">
    <property type="entry name" value="Rhodanese-like_dom_sf"/>
</dbReference>
<evidence type="ECO:0000313" key="2">
    <source>
        <dbReference type="EMBL" id="SOD95745.1"/>
    </source>
</evidence>
<dbReference type="GO" id="GO:0016740">
    <property type="term" value="F:transferase activity"/>
    <property type="evidence" value="ECO:0007669"/>
    <property type="project" value="UniProtKB-KW"/>
</dbReference>
<dbReference type="OrthoDB" id="9802991at2"/>
<feature type="domain" description="Rhodanese" evidence="1">
    <location>
        <begin position="34"/>
        <end position="124"/>
    </location>
</feature>
<protein>
    <submittedName>
        <fullName evidence="2">Rhodanese-related sulfurtransferase</fullName>
    </submittedName>
</protein>
<dbReference type="SMART" id="SM00450">
    <property type="entry name" value="RHOD"/>
    <property type="match status" value="1"/>
</dbReference>
<proteinExistence type="predicted"/>
<dbReference type="InterPro" id="IPR001763">
    <property type="entry name" value="Rhodanese-like_dom"/>
</dbReference>
<gene>
    <name evidence="2" type="ORF">SAMN06272739_1342</name>
</gene>
<dbReference type="PANTHER" id="PTHR43031:SF1">
    <property type="entry name" value="PYRIDINE NUCLEOTIDE-DISULPHIDE OXIDOREDUCTASE"/>
    <property type="match status" value="1"/>
</dbReference>
<dbReference type="InterPro" id="IPR050229">
    <property type="entry name" value="GlpE_sulfurtransferase"/>
</dbReference>
<dbReference type="RefSeq" id="WP_097183196.1">
    <property type="nucleotide sequence ID" value="NZ_OCNK01000001.1"/>
</dbReference>
<dbReference type="PROSITE" id="PS50206">
    <property type="entry name" value="RHODANESE_3"/>
    <property type="match status" value="1"/>
</dbReference>
<evidence type="ECO:0000313" key="3">
    <source>
        <dbReference type="Proteomes" id="UP000219482"/>
    </source>
</evidence>
<sequence>MQTWADPADAAVHFAGRLAMETDVSDVHAALGTGEAGFVLLDSRSAESWAQGRVPGAVHLPGRELADRADAELDRSVPVVTYCWGPGCNGATRAALTLARLGYRVREMIGGFEYWAREGLPVETATGLHRPDVDLLTAPAGISCGC</sequence>
<dbReference type="Proteomes" id="UP000219482">
    <property type="component" value="Unassembled WGS sequence"/>
</dbReference>
<dbReference type="Gene3D" id="3.40.250.10">
    <property type="entry name" value="Rhodanese-like domain"/>
    <property type="match status" value="1"/>
</dbReference>